<reference evidence="3" key="1">
    <citation type="submission" date="2024-06" db="EMBL/GenBank/DDBJ databases">
        <title>Multi-omics analyses provide insights into the biosynthesis of the anticancer antibiotic pleurotin in Hohenbuehelia grisea.</title>
        <authorList>
            <person name="Weaver J.A."/>
            <person name="Alberti F."/>
        </authorList>
    </citation>
    <scope>NUCLEOTIDE SEQUENCE [LARGE SCALE GENOMIC DNA]</scope>
    <source>
        <strain evidence="3">T-177</strain>
    </source>
</reference>
<name>A0ABR3JQJ6_9AGAR</name>
<feature type="chain" id="PRO_5046027669" evidence="1">
    <location>
        <begin position="23"/>
        <end position="91"/>
    </location>
</feature>
<feature type="signal peptide" evidence="1">
    <location>
        <begin position="1"/>
        <end position="22"/>
    </location>
</feature>
<dbReference type="EMBL" id="JASNQZ010000004">
    <property type="protein sequence ID" value="KAL0957879.1"/>
    <property type="molecule type" value="Genomic_DNA"/>
</dbReference>
<gene>
    <name evidence="2" type="ORF">HGRIS_000063</name>
</gene>
<evidence type="ECO:0000313" key="3">
    <source>
        <dbReference type="Proteomes" id="UP001556367"/>
    </source>
</evidence>
<evidence type="ECO:0000313" key="2">
    <source>
        <dbReference type="EMBL" id="KAL0957879.1"/>
    </source>
</evidence>
<accession>A0ABR3JQJ6</accession>
<protein>
    <submittedName>
        <fullName evidence="2">Uncharacterized protein</fullName>
    </submittedName>
</protein>
<comment type="caution">
    <text evidence="2">The sequence shown here is derived from an EMBL/GenBank/DDBJ whole genome shotgun (WGS) entry which is preliminary data.</text>
</comment>
<keyword evidence="3" id="KW-1185">Reference proteome</keyword>
<dbReference type="Proteomes" id="UP001556367">
    <property type="component" value="Unassembled WGS sequence"/>
</dbReference>
<sequence>MQFKFIVAIVAAALSALPTAHSRPSSFDNQVAMQSSHGRLDLSGVSPNAFGIFSTQVCWRICAQEELRCPNGLEPKKFGPCWTCCRKEDLE</sequence>
<organism evidence="2 3">
    <name type="scientific">Hohenbuehelia grisea</name>
    <dbReference type="NCBI Taxonomy" id="104357"/>
    <lineage>
        <taxon>Eukaryota</taxon>
        <taxon>Fungi</taxon>
        <taxon>Dikarya</taxon>
        <taxon>Basidiomycota</taxon>
        <taxon>Agaricomycotina</taxon>
        <taxon>Agaricomycetes</taxon>
        <taxon>Agaricomycetidae</taxon>
        <taxon>Agaricales</taxon>
        <taxon>Pleurotineae</taxon>
        <taxon>Pleurotaceae</taxon>
        <taxon>Hohenbuehelia</taxon>
    </lineage>
</organism>
<proteinExistence type="predicted"/>
<keyword evidence="1" id="KW-0732">Signal</keyword>
<evidence type="ECO:0000256" key="1">
    <source>
        <dbReference type="SAM" id="SignalP"/>
    </source>
</evidence>